<dbReference type="OrthoDB" id="29044at2157"/>
<keyword evidence="1" id="KW-1133">Transmembrane helix</keyword>
<keyword evidence="1" id="KW-0812">Transmembrane</keyword>
<gene>
    <name evidence="2" type="ordered locus">VMUT_1744</name>
</gene>
<accession>F0QUW3</accession>
<dbReference type="HOGENOM" id="CLU_2010225_0_0_2"/>
<dbReference type="RefSeq" id="WP_013605107.1">
    <property type="nucleotide sequence ID" value="NC_015151.1"/>
</dbReference>
<evidence type="ECO:0000313" key="2">
    <source>
        <dbReference type="EMBL" id="ADY01945.1"/>
    </source>
</evidence>
<dbReference type="EMBL" id="CP002529">
    <property type="protein sequence ID" value="ADY01945.1"/>
    <property type="molecule type" value="Genomic_DNA"/>
</dbReference>
<dbReference type="AlphaFoldDB" id="F0QUW3"/>
<feature type="transmembrane region" description="Helical" evidence="1">
    <location>
        <begin position="6"/>
        <end position="27"/>
    </location>
</feature>
<dbReference type="GeneID" id="10289396"/>
<proteinExistence type="predicted"/>
<protein>
    <submittedName>
        <fullName evidence="2">Uncharacterized protein</fullName>
    </submittedName>
</protein>
<name>F0QUW3_VULM7</name>
<reference evidence="2 3" key="1">
    <citation type="journal article" date="2011" name="J. Bacteriol.">
        <title>Complete genome sequence of 'Vulcanisaeta moutnovskia' strain 768-28, a novel member of the hyperthermophilic crenarchaeal genus vulcanisaeta.</title>
        <authorList>
            <person name="Gumerov V.M."/>
            <person name="Mardanov A.V."/>
            <person name="Beletsky A.V."/>
            <person name="Prokofeva M.I."/>
            <person name="Bonch-Osmolovskaya E.A."/>
            <person name="Ravin N.V."/>
            <person name="Skryabin K.G."/>
        </authorList>
    </citation>
    <scope>NUCLEOTIDE SEQUENCE [LARGE SCALE GENOMIC DNA]</scope>
    <source>
        <strain evidence="2 3">768-28</strain>
    </source>
</reference>
<dbReference type="KEGG" id="vmo:VMUT_1744"/>
<keyword evidence="1" id="KW-0472">Membrane</keyword>
<evidence type="ECO:0000256" key="1">
    <source>
        <dbReference type="SAM" id="Phobius"/>
    </source>
</evidence>
<dbReference type="STRING" id="985053.VMUT_1744"/>
<sequence length="124" mass="14005">MAFEIVDLIISIIILIIGFSIFTALVNDYRIIATISRILRKEIKVSAFRELMLPIYPSLVHIRIIDVKPLTDNIDVEVHGNMIRIINKEGIINNSEVKILVEAVVVGRLGDYPVKGIIKIILFP</sequence>
<dbReference type="Proteomes" id="UP000007485">
    <property type="component" value="Chromosome"/>
</dbReference>
<organism evidence="2 3">
    <name type="scientific">Vulcanisaeta moutnovskia (strain 768-28)</name>
    <dbReference type="NCBI Taxonomy" id="985053"/>
    <lineage>
        <taxon>Archaea</taxon>
        <taxon>Thermoproteota</taxon>
        <taxon>Thermoprotei</taxon>
        <taxon>Thermoproteales</taxon>
        <taxon>Thermoproteaceae</taxon>
        <taxon>Vulcanisaeta</taxon>
    </lineage>
</organism>
<dbReference type="eggNOG" id="arCOG13814">
    <property type="taxonomic scope" value="Archaea"/>
</dbReference>
<keyword evidence="3" id="KW-1185">Reference proteome</keyword>
<evidence type="ECO:0000313" key="3">
    <source>
        <dbReference type="Proteomes" id="UP000007485"/>
    </source>
</evidence>